<dbReference type="GO" id="GO:0016020">
    <property type="term" value="C:membrane"/>
    <property type="evidence" value="ECO:0007669"/>
    <property type="project" value="InterPro"/>
</dbReference>
<proteinExistence type="predicted"/>
<dbReference type="InterPro" id="IPR036513">
    <property type="entry name" value="STAS_dom_sf"/>
</dbReference>
<feature type="transmembrane region" description="Helical" evidence="2">
    <location>
        <begin position="22"/>
        <end position="50"/>
    </location>
</feature>
<dbReference type="Proteomes" id="UP000828390">
    <property type="component" value="Unassembled WGS sequence"/>
</dbReference>
<protein>
    <recommendedName>
        <fullName evidence="3">STAS domain-containing protein</fullName>
    </recommendedName>
</protein>
<dbReference type="AlphaFoldDB" id="A0A9D4MDE6"/>
<dbReference type="GO" id="GO:0055085">
    <property type="term" value="P:transmembrane transport"/>
    <property type="evidence" value="ECO:0007669"/>
    <property type="project" value="InterPro"/>
</dbReference>
<feature type="compositionally biased region" description="Basic and acidic residues" evidence="1">
    <location>
        <begin position="153"/>
        <end position="165"/>
    </location>
</feature>
<dbReference type="PANTHER" id="PTHR11814">
    <property type="entry name" value="SULFATE TRANSPORTER"/>
    <property type="match status" value="1"/>
</dbReference>
<feature type="region of interest" description="Disordered" evidence="1">
    <location>
        <begin position="153"/>
        <end position="174"/>
    </location>
</feature>
<evidence type="ECO:0000256" key="2">
    <source>
        <dbReference type="SAM" id="Phobius"/>
    </source>
</evidence>
<dbReference type="PROSITE" id="PS50801">
    <property type="entry name" value="STAS"/>
    <property type="match status" value="1"/>
</dbReference>
<dbReference type="InterPro" id="IPR001902">
    <property type="entry name" value="SLC26A/SulP_fam"/>
</dbReference>
<dbReference type="PROSITE" id="PS51257">
    <property type="entry name" value="PROKAR_LIPOPROTEIN"/>
    <property type="match status" value="1"/>
</dbReference>
<dbReference type="CDD" id="cd07042">
    <property type="entry name" value="STAS_SulP_like_sulfate_transporter"/>
    <property type="match status" value="1"/>
</dbReference>
<comment type="caution">
    <text evidence="4">The sequence shown here is derived from an EMBL/GenBank/DDBJ whole genome shotgun (WGS) entry which is preliminary data.</text>
</comment>
<keyword evidence="2" id="KW-0812">Transmembrane</keyword>
<keyword evidence="5" id="KW-1185">Reference proteome</keyword>
<dbReference type="EMBL" id="JAIWYP010000002">
    <property type="protein sequence ID" value="KAH3874191.1"/>
    <property type="molecule type" value="Genomic_DNA"/>
</dbReference>
<keyword evidence="2" id="KW-0472">Membrane</keyword>
<reference evidence="4" key="1">
    <citation type="journal article" date="2019" name="bioRxiv">
        <title>The Genome of the Zebra Mussel, Dreissena polymorpha: A Resource for Invasive Species Research.</title>
        <authorList>
            <person name="McCartney M.A."/>
            <person name="Auch B."/>
            <person name="Kono T."/>
            <person name="Mallez S."/>
            <person name="Zhang Y."/>
            <person name="Obille A."/>
            <person name="Becker A."/>
            <person name="Abrahante J.E."/>
            <person name="Garbe J."/>
            <person name="Badalamenti J.P."/>
            <person name="Herman A."/>
            <person name="Mangelson H."/>
            <person name="Liachko I."/>
            <person name="Sullivan S."/>
            <person name="Sone E.D."/>
            <person name="Koren S."/>
            <person name="Silverstein K.A.T."/>
            <person name="Beckman K.B."/>
            <person name="Gohl D.M."/>
        </authorList>
    </citation>
    <scope>NUCLEOTIDE SEQUENCE</scope>
    <source>
        <strain evidence="4">Duluth1</strain>
        <tissue evidence="4">Whole animal</tissue>
    </source>
</reference>
<dbReference type="Gene3D" id="3.30.750.24">
    <property type="entry name" value="STAS domain"/>
    <property type="match status" value="1"/>
</dbReference>
<feature type="domain" description="STAS" evidence="3">
    <location>
        <begin position="78"/>
        <end position="253"/>
    </location>
</feature>
<dbReference type="InterPro" id="IPR002645">
    <property type="entry name" value="STAS_dom"/>
</dbReference>
<evidence type="ECO:0000313" key="4">
    <source>
        <dbReference type="EMBL" id="KAH3874191.1"/>
    </source>
</evidence>
<keyword evidence="2" id="KW-1133">Transmembrane helix</keyword>
<accession>A0A9D4MDE6</accession>
<name>A0A9D4MDE6_DREPO</name>
<sequence>MKDLLKQVTCLPKLWKVNKNDFTIWIFAAIACIFIDIPYGLALGVLVSLLSVVNQSQRGWVSILGKSDSEDLYMDSKLCGSIHELPRIKIVRMEASLYFATAEQFRKNIYKIIEQDTDNYDDDTEEDPESEQTNIALTVMNADDKEEEVKIDGETQKLKNGSADHGDDDASDDDSDQFSTKILIIDCIPFNFMDGTGLDMLKLVIFELKCVNIEVYLARCSKYMLRMLEVSDAYDGLPREHVFIDLPDAVEQARKIVEGKRYRPHHVHHIVEMHDEQRKMSLRQTDTEYDMSIHRKSIFTPLA</sequence>
<organism evidence="4 5">
    <name type="scientific">Dreissena polymorpha</name>
    <name type="common">Zebra mussel</name>
    <name type="synonym">Mytilus polymorpha</name>
    <dbReference type="NCBI Taxonomy" id="45954"/>
    <lineage>
        <taxon>Eukaryota</taxon>
        <taxon>Metazoa</taxon>
        <taxon>Spiralia</taxon>
        <taxon>Lophotrochozoa</taxon>
        <taxon>Mollusca</taxon>
        <taxon>Bivalvia</taxon>
        <taxon>Autobranchia</taxon>
        <taxon>Heteroconchia</taxon>
        <taxon>Euheterodonta</taxon>
        <taxon>Imparidentia</taxon>
        <taxon>Neoheterodontei</taxon>
        <taxon>Myida</taxon>
        <taxon>Dreissenoidea</taxon>
        <taxon>Dreissenidae</taxon>
        <taxon>Dreissena</taxon>
    </lineage>
</organism>
<reference evidence="4" key="2">
    <citation type="submission" date="2020-11" db="EMBL/GenBank/DDBJ databases">
        <authorList>
            <person name="McCartney M.A."/>
            <person name="Auch B."/>
            <person name="Kono T."/>
            <person name="Mallez S."/>
            <person name="Becker A."/>
            <person name="Gohl D.M."/>
            <person name="Silverstein K.A.T."/>
            <person name="Koren S."/>
            <person name="Bechman K.B."/>
            <person name="Herman A."/>
            <person name="Abrahante J.E."/>
            <person name="Garbe J."/>
        </authorList>
    </citation>
    <scope>NUCLEOTIDE SEQUENCE</scope>
    <source>
        <strain evidence="4">Duluth1</strain>
        <tissue evidence="4">Whole animal</tissue>
    </source>
</reference>
<gene>
    <name evidence="4" type="ORF">DPMN_037433</name>
</gene>
<dbReference type="Pfam" id="PF01740">
    <property type="entry name" value="STAS"/>
    <property type="match status" value="1"/>
</dbReference>
<dbReference type="SUPFAM" id="SSF52091">
    <property type="entry name" value="SpoIIaa-like"/>
    <property type="match status" value="1"/>
</dbReference>
<evidence type="ECO:0000256" key="1">
    <source>
        <dbReference type="SAM" id="MobiDB-lite"/>
    </source>
</evidence>
<evidence type="ECO:0000313" key="5">
    <source>
        <dbReference type="Proteomes" id="UP000828390"/>
    </source>
</evidence>
<evidence type="ECO:0000259" key="3">
    <source>
        <dbReference type="PROSITE" id="PS50801"/>
    </source>
</evidence>